<feature type="domain" description="SpaA-like prealbumin fold" evidence="6">
    <location>
        <begin position="430"/>
        <end position="514"/>
    </location>
</feature>
<dbReference type="RefSeq" id="WP_186856129.1">
    <property type="nucleotide sequence ID" value="NZ_JACOOY010000018.1"/>
</dbReference>
<name>A0ABR7EXH7_9FIRM</name>
<feature type="domain" description="CNA-B" evidence="5">
    <location>
        <begin position="1666"/>
        <end position="1735"/>
    </location>
</feature>
<gene>
    <name evidence="7" type="ORF">H8S07_12485</name>
</gene>
<dbReference type="Gene3D" id="2.60.40.10">
    <property type="entry name" value="Immunoglobulins"/>
    <property type="match status" value="8"/>
</dbReference>
<dbReference type="SUPFAM" id="SSF49478">
    <property type="entry name" value="Cna protein B-type domain"/>
    <property type="match status" value="6"/>
</dbReference>
<evidence type="ECO:0000313" key="8">
    <source>
        <dbReference type="Proteomes" id="UP000647235"/>
    </source>
</evidence>
<dbReference type="Pfam" id="PF05738">
    <property type="entry name" value="Cna_B"/>
    <property type="match status" value="2"/>
</dbReference>
<dbReference type="InterPro" id="IPR008454">
    <property type="entry name" value="Collagen-bd_Cna-like_B-typ_dom"/>
</dbReference>
<dbReference type="InterPro" id="IPR013783">
    <property type="entry name" value="Ig-like_fold"/>
</dbReference>
<feature type="domain" description="SpaA-like prealbumin fold" evidence="6">
    <location>
        <begin position="1054"/>
        <end position="1139"/>
    </location>
</feature>
<feature type="domain" description="SpaA-like prealbumin fold" evidence="6">
    <location>
        <begin position="634"/>
        <end position="694"/>
    </location>
</feature>
<proteinExistence type="inferred from homology"/>
<dbReference type="InterPro" id="IPR011889">
    <property type="entry name" value="Liste_lipo_26"/>
</dbReference>
<dbReference type="PANTHER" id="PTHR36108">
    <property type="entry name" value="COLOSSIN-B-RELATED"/>
    <property type="match status" value="1"/>
</dbReference>
<feature type="domain" description="SpaA-like prealbumin fold" evidence="6">
    <location>
        <begin position="1429"/>
        <end position="1518"/>
    </location>
</feature>
<feature type="domain" description="CNA-B" evidence="5">
    <location>
        <begin position="1572"/>
        <end position="1617"/>
    </location>
</feature>
<dbReference type="Gene3D" id="2.60.40.3630">
    <property type="match status" value="1"/>
</dbReference>
<dbReference type="Gene3D" id="2.60.40.1140">
    <property type="entry name" value="Collagen-binding surface protein Cna, B-type domain"/>
    <property type="match status" value="2"/>
</dbReference>
<dbReference type="Proteomes" id="UP000647235">
    <property type="component" value="Unassembled WGS sequence"/>
</dbReference>
<feature type="domain" description="SpaA-like prealbumin fold" evidence="6">
    <location>
        <begin position="521"/>
        <end position="605"/>
    </location>
</feature>
<feature type="transmembrane region" description="Helical" evidence="4">
    <location>
        <begin position="2033"/>
        <end position="2050"/>
    </location>
</feature>
<feature type="domain" description="SpaA-like prealbumin fold" evidence="6">
    <location>
        <begin position="936"/>
        <end position="1019"/>
    </location>
</feature>
<keyword evidence="4" id="KW-0812">Transmembrane</keyword>
<dbReference type="EMBL" id="JACOOY010000018">
    <property type="protein sequence ID" value="MBC5666056.1"/>
    <property type="molecule type" value="Genomic_DNA"/>
</dbReference>
<keyword evidence="4" id="KW-0472">Membrane</keyword>
<evidence type="ECO:0000259" key="6">
    <source>
        <dbReference type="Pfam" id="PF17802"/>
    </source>
</evidence>
<comment type="caution">
    <text evidence="7">The sequence shown here is derived from an EMBL/GenBank/DDBJ whole genome shotgun (WGS) entry which is preliminary data.</text>
</comment>
<accession>A0ABR7EXH7</accession>
<evidence type="ECO:0000313" key="7">
    <source>
        <dbReference type="EMBL" id="MBC5666056.1"/>
    </source>
</evidence>
<feature type="domain" description="SpaA-like prealbumin fold" evidence="6">
    <location>
        <begin position="1909"/>
        <end position="1992"/>
    </location>
</feature>
<keyword evidence="2" id="KW-0964">Secreted</keyword>
<organism evidence="7 8">
    <name type="scientific">Dorea hominis</name>
    <dbReference type="NCBI Taxonomy" id="2763040"/>
    <lineage>
        <taxon>Bacteria</taxon>
        <taxon>Bacillati</taxon>
        <taxon>Bacillota</taxon>
        <taxon>Clostridia</taxon>
        <taxon>Lachnospirales</taxon>
        <taxon>Lachnospiraceae</taxon>
        <taxon>Dorea</taxon>
    </lineage>
</organism>
<reference evidence="7 8" key="1">
    <citation type="submission" date="2020-08" db="EMBL/GenBank/DDBJ databases">
        <title>Genome public.</title>
        <authorList>
            <person name="Liu C."/>
            <person name="Sun Q."/>
        </authorList>
    </citation>
    <scope>NUCLEOTIDE SEQUENCE [LARGE SCALE GENOMIC DNA]</scope>
    <source>
        <strain evidence="7 8">NSJ-36</strain>
    </source>
</reference>
<keyword evidence="3" id="KW-0732">Signal</keyword>
<dbReference type="InterPro" id="IPR041033">
    <property type="entry name" value="SpaA_PFL_dom_1"/>
</dbReference>
<evidence type="ECO:0000256" key="4">
    <source>
        <dbReference type="SAM" id="Phobius"/>
    </source>
</evidence>
<protein>
    <submittedName>
        <fullName evidence="7">Cna B-type domain-containing protein</fullName>
    </submittedName>
</protein>
<sequence length="2067" mass="230653">MNSEKKGFLRKLISVLTTIVIVMTSFQYQGLTAQAASHKLSAKAYTSSHIVTYHWKGSAKFGSGKGLDYIKENACVLLHYLDGDLGQCVYAEQDTPEGAAKEFNVKNDERTSWMYEEKAGYDKYKYVGLAQEYLITKKVSLSGITNSKKLMSLDKRDRKMLAQGFAWYMQHGSYNRTKGETVKLISNISGFPAAKQVVLYDEIYTAAKTALKNYKISQKTYKLVSGGNSHQPIAVFKVVADFEPIKKSVSVKDFDSTTQKVNLKIDKIDAVKRTGLPNATFKVTCDGKEVAQITTGEGGSIDYTYSRKLTTKTYTVSKSYIENWDDLDLTQRKKLTQNGYYQNKSAAIKAGRAELKKKLTAELNSLKSKTHTWKIEEVKAPFGHKVSNSIQTATEKSQNKYLYFQFTDLPEKRTLTIQKDSETGEYGVEATLANAVYGLYAAENILDTDNKTVLYKADEKVTELTTDKDGQATVSELKPGKYYLQEIEAPEGYLLSDKKYPVDLSSSDQTEDVTDTLITGRILIHKTYGTEKLPEKSAEFILYNSNNETVDTLTIDENGDAQSKELPYGNYRIEQTKGMDGYAFLPTQIIKIDGSKAEYTISANDEPEYAGIAISKTIHCDDQETNSVWNEAEKDAEFEIQDASGKTVETLVTDEHGFAVSGELEPGIYTVHQTKGAENYEKVKDFQVTIKAGDHKILQYDLADENIATKIRLKKVTVKDEEETEEAEAKFIILDQSLAKDIDKADLSTGTKRRLYTLSLPREAIVGRMTTDKNGEASMLLNKLDAGKKFIVLQWAGADGYALMDPYYSEKDTPVMENGHPTYTIQGKDEFEDYAYIKIKKSMVTDRVNDKAVTEAERDAEFEIIDMNGDTVETLITNESGEAVSGKLPYGTYMIHQISGNDTHELAEDQEVTLSKSNKKEPVTVSFENEEKPVEVILTKRSSETQILLSNASYDIYNEKGEKVASITTGEEKEGVASCKLPYGKYYLKETVSPDGYKCSKEKTFEVNFETAEKGTLSLTDMDEPVYGKIAITKTGDVLTGFSMDNFQYSTGEVEEAVYGLYAEEDILADDGSLLWEADEQITKKATNKKGIAQFTRTLKDGTETDGFPQGKYYIKELEAPYGYQLDDSIYEIVITWDTKANDYNEITKPNPDTDTEDPKPITYPEANSGKYILESGGKFHNDMGANMKTVVFSNKKAPDGIDVKDVSSLKDGSVVMWSVGAECIVSTQNEEQDVILNTDSSFMFLGRLTIENIYFDAADTSGLINATGMFQACTNLTELDLTNFDTRSLKYVKNMFRGCTKLTTIYANTEIVKSDPTTPQPVEVKVEPKYEFVVGTKYEADDFTFKLVYDDGSEKEVAVTDKEVEIDPDTASPVGEQQVGFTFKSGECSKFGSVETTVKVVDAPDADKSQPEDVEVNLDVEDTLITHTIRIAKEDESGNPVAGATFGLYAAKDIIAKNGNVLFRVNELIAMAKSELTSEGDAAVVTFSNLPSDLNASGSGRMYYVREIQAAPGYAIGEMSGKTLGYSGSVESYNGEVAGVIHDYEKSGIIADIAYKNEYSAVTNKKLTKVVIQKIWDDENNIGNRPKSITIRATNGSQTKDYTLTAENNWMVDTDIPVEEIDDWEFEELSFNGSDKYNTSQKKDPETNVITFTNKLKKVYKNFVVQKVWDDGDDQDGIRPESVKVNLYRNGKYFDSTELNESNNWKDNTKFRRLDAENDEGVEYTYEIKEESTDLINGNSKTGYEISYAEEDQTDTDGTAYTNVAITNTHVPGKSKIVIHKKIDGDVNWNLGNPEFTFLITGTTLQGDDVKLRKKITFNKDEIEQLLSESKDGKVTKDLIFDDLDPGTYTVTEEDDNPYYELEKIESTDTGISIDKNKITYQLGRKDGSLAGRTKDGEVTFYNKERSGSVEINKKDDSGKALESVGFALYDQDHNLIQSGKTDTDGKLKFTGLPIGSYWLEETNTVSGKNKLSKALKITVPLQMTQDEVDAKKADTSKGIKIGGEYYFYQLTYDITNSAILNIPKAGALEQYPWLLPAMICIALGLVGMRNRKRKGSEQDEKEQEK</sequence>
<evidence type="ECO:0000256" key="1">
    <source>
        <dbReference type="ARBA" id="ARBA00007257"/>
    </source>
</evidence>
<feature type="domain" description="SpaA-like prealbumin fold" evidence="6">
    <location>
        <begin position="858"/>
        <end position="926"/>
    </location>
</feature>
<keyword evidence="4" id="KW-1133">Transmembrane helix</keyword>
<dbReference type="Pfam" id="PF17802">
    <property type="entry name" value="SpaA"/>
    <property type="match status" value="8"/>
</dbReference>
<comment type="similarity">
    <text evidence="1">Belongs to the serine-aspartate repeat-containing protein (SDr) family.</text>
</comment>
<evidence type="ECO:0000259" key="5">
    <source>
        <dbReference type="Pfam" id="PF05738"/>
    </source>
</evidence>
<dbReference type="CDD" id="cd00222">
    <property type="entry name" value="CollagenBindB"/>
    <property type="match status" value="1"/>
</dbReference>
<keyword evidence="8" id="KW-1185">Reference proteome</keyword>
<dbReference type="PANTHER" id="PTHR36108:SF13">
    <property type="entry name" value="COLOSSIN-B-RELATED"/>
    <property type="match status" value="1"/>
</dbReference>
<evidence type="ECO:0000256" key="3">
    <source>
        <dbReference type="ARBA" id="ARBA00022729"/>
    </source>
</evidence>
<dbReference type="NCBIfam" id="TIGR02167">
    <property type="entry name" value="Liste_lipo_26"/>
    <property type="match status" value="1"/>
</dbReference>
<evidence type="ECO:0000256" key="2">
    <source>
        <dbReference type="ARBA" id="ARBA00022525"/>
    </source>
</evidence>